<dbReference type="InParanoid" id="B3MKD7"/>
<evidence type="ECO:0000313" key="3">
    <source>
        <dbReference type="EMBL" id="EDV32521.2"/>
    </source>
</evidence>
<dbReference type="InterPro" id="IPR016187">
    <property type="entry name" value="CTDL_fold"/>
</dbReference>
<dbReference type="Gene3D" id="3.10.100.10">
    <property type="entry name" value="Mannose-Binding Protein A, subunit A"/>
    <property type="match status" value="1"/>
</dbReference>
<evidence type="ECO:0000256" key="1">
    <source>
        <dbReference type="SAM" id="Coils"/>
    </source>
</evidence>
<dbReference type="InterPro" id="IPR001304">
    <property type="entry name" value="C-type_lectin-like"/>
</dbReference>
<dbReference type="AlphaFoldDB" id="B3MKD7"/>
<organism evidence="3 4">
    <name type="scientific">Drosophila ananassae</name>
    <name type="common">Fruit fly</name>
    <dbReference type="NCBI Taxonomy" id="7217"/>
    <lineage>
        <taxon>Eukaryota</taxon>
        <taxon>Metazoa</taxon>
        <taxon>Ecdysozoa</taxon>
        <taxon>Arthropoda</taxon>
        <taxon>Hexapoda</taxon>
        <taxon>Insecta</taxon>
        <taxon>Pterygota</taxon>
        <taxon>Neoptera</taxon>
        <taxon>Endopterygota</taxon>
        <taxon>Diptera</taxon>
        <taxon>Brachycera</taxon>
        <taxon>Muscomorpha</taxon>
        <taxon>Ephydroidea</taxon>
        <taxon>Drosophilidae</taxon>
        <taxon>Drosophila</taxon>
        <taxon>Sophophora</taxon>
    </lineage>
</organism>
<proteinExistence type="predicted"/>
<feature type="coiled-coil region" evidence="1">
    <location>
        <begin position="100"/>
        <end position="127"/>
    </location>
</feature>
<gene>
    <name evidence="3" type="primary">Dana\GF19731</name>
    <name evidence="3" type="synonym">dana_GLEANR_22136</name>
    <name evidence="3" type="ORF">GF19731</name>
</gene>
<protein>
    <recommendedName>
        <fullName evidence="2">C-type lectin domain-containing protein</fullName>
    </recommendedName>
</protein>
<dbReference type="PROSITE" id="PS50041">
    <property type="entry name" value="C_TYPE_LECTIN_2"/>
    <property type="match status" value="1"/>
</dbReference>
<reference evidence="3 4" key="1">
    <citation type="journal article" date="2007" name="Nature">
        <title>Evolution of genes and genomes on the Drosophila phylogeny.</title>
        <authorList>
            <consortium name="Drosophila 12 Genomes Consortium"/>
            <person name="Clark A.G."/>
            <person name="Eisen M.B."/>
            <person name="Smith D.R."/>
            <person name="Bergman C.M."/>
            <person name="Oliver B."/>
            <person name="Markow T.A."/>
            <person name="Kaufman T.C."/>
            <person name="Kellis M."/>
            <person name="Gelbart W."/>
            <person name="Iyer V.N."/>
            <person name="Pollard D.A."/>
            <person name="Sackton T.B."/>
            <person name="Larracuente A.M."/>
            <person name="Singh N.D."/>
            <person name="Abad J.P."/>
            <person name="Abt D.N."/>
            <person name="Adryan B."/>
            <person name="Aguade M."/>
            <person name="Akashi H."/>
            <person name="Anderson W.W."/>
            <person name="Aquadro C.F."/>
            <person name="Ardell D.H."/>
            <person name="Arguello R."/>
            <person name="Artieri C.G."/>
            <person name="Barbash D.A."/>
            <person name="Barker D."/>
            <person name="Barsanti P."/>
            <person name="Batterham P."/>
            <person name="Batzoglou S."/>
            <person name="Begun D."/>
            <person name="Bhutkar A."/>
            <person name="Blanco E."/>
            <person name="Bosak S.A."/>
            <person name="Bradley R.K."/>
            <person name="Brand A.D."/>
            <person name="Brent M.R."/>
            <person name="Brooks A.N."/>
            <person name="Brown R.H."/>
            <person name="Butlin R.K."/>
            <person name="Caggese C."/>
            <person name="Calvi B.R."/>
            <person name="Bernardo de Carvalho A."/>
            <person name="Caspi A."/>
            <person name="Castrezana S."/>
            <person name="Celniker S.E."/>
            <person name="Chang J.L."/>
            <person name="Chapple C."/>
            <person name="Chatterji S."/>
            <person name="Chinwalla A."/>
            <person name="Civetta A."/>
            <person name="Clifton S.W."/>
            <person name="Comeron J.M."/>
            <person name="Costello J.C."/>
            <person name="Coyne J.A."/>
            <person name="Daub J."/>
            <person name="David R.G."/>
            <person name="Delcher A.L."/>
            <person name="Delehaunty K."/>
            <person name="Do C.B."/>
            <person name="Ebling H."/>
            <person name="Edwards K."/>
            <person name="Eickbush T."/>
            <person name="Evans J.D."/>
            <person name="Filipski A."/>
            <person name="Findeiss S."/>
            <person name="Freyhult E."/>
            <person name="Fulton L."/>
            <person name="Fulton R."/>
            <person name="Garcia A.C."/>
            <person name="Gardiner A."/>
            <person name="Garfield D.A."/>
            <person name="Garvin B.E."/>
            <person name="Gibson G."/>
            <person name="Gilbert D."/>
            <person name="Gnerre S."/>
            <person name="Godfrey J."/>
            <person name="Good R."/>
            <person name="Gotea V."/>
            <person name="Gravely B."/>
            <person name="Greenberg A.J."/>
            <person name="Griffiths-Jones S."/>
            <person name="Gross S."/>
            <person name="Guigo R."/>
            <person name="Gustafson E.A."/>
            <person name="Haerty W."/>
            <person name="Hahn M.W."/>
            <person name="Halligan D.L."/>
            <person name="Halpern A.L."/>
            <person name="Halter G.M."/>
            <person name="Han M.V."/>
            <person name="Heger A."/>
            <person name="Hillier L."/>
            <person name="Hinrichs A.S."/>
            <person name="Holmes I."/>
            <person name="Hoskins R.A."/>
            <person name="Hubisz M.J."/>
            <person name="Hultmark D."/>
            <person name="Huntley M.A."/>
            <person name="Jaffe D.B."/>
            <person name="Jagadeeshan S."/>
            <person name="Jeck W.R."/>
            <person name="Johnson J."/>
            <person name="Jones C.D."/>
            <person name="Jordan W.C."/>
            <person name="Karpen G.H."/>
            <person name="Kataoka E."/>
            <person name="Keightley P.D."/>
            <person name="Kheradpour P."/>
            <person name="Kirkness E.F."/>
            <person name="Koerich L.B."/>
            <person name="Kristiansen K."/>
            <person name="Kudrna D."/>
            <person name="Kulathinal R.J."/>
            <person name="Kumar S."/>
            <person name="Kwok R."/>
            <person name="Lander E."/>
            <person name="Langley C.H."/>
            <person name="Lapoint R."/>
            <person name="Lazzaro B.P."/>
            <person name="Lee S.J."/>
            <person name="Levesque L."/>
            <person name="Li R."/>
            <person name="Lin C.F."/>
            <person name="Lin M.F."/>
            <person name="Lindblad-Toh K."/>
            <person name="Llopart A."/>
            <person name="Long M."/>
            <person name="Low L."/>
            <person name="Lozovsky E."/>
            <person name="Lu J."/>
            <person name="Luo M."/>
            <person name="Machado C.A."/>
            <person name="Makalowski W."/>
            <person name="Marzo M."/>
            <person name="Matsuda M."/>
            <person name="Matzkin L."/>
            <person name="McAllister B."/>
            <person name="McBride C.S."/>
            <person name="McKernan B."/>
            <person name="McKernan K."/>
            <person name="Mendez-Lago M."/>
            <person name="Minx P."/>
            <person name="Mollenhauer M.U."/>
            <person name="Montooth K."/>
            <person name="Mount S.M."/>
            <person name="Mu X."/>
            <person name="Myers E."/>
            <person name="Negre B."/>
            <person name="Newfeld S."/>
            <person name="Nielsen R."/>
            <person name="Noor M.A."/>
            <person name="O'Grady P."/>
            <person name="Pachter L."/>
            <person name="Papaceit M."/>
            <person name="Parisi M.J."/>
            <person name="Parisi M."/>
            <person name="Parts L."/>
            <person name="Pedersen J.S."/>
            <person name="Pesole G."/>
            <person name="Phillippy A.M."/>
            <person name="Ponting C.P."/>
            <person name="Pop M."/>
            <person name="Porcelli D."/>
            <person name="Powell J.R."/>
            <person name="Prohaska S."/>
            <person name="Pruitt K."/>
            <person name="Puig M."/>
            <person name="Quesneville H."/>
            <person name="Ram K.R."/>
            <person name="Rand D."/>
            <person name="Rasmussen M.D."/>
            <person name="Reed L.K."/>
            <person name="Reenan R."/>
            <person name="Reily A."/>
            <person name="Remington K.A."/>
            <person name="Rieger T.T."/>
            <person name="Ritchie M.G."/>
            <person name="Robin C."/>
            <person name="Rogers Y.H."/>
            <person name="Rohde C."/>
            <person name="Rozas J."/>
            <person name="Rubenfield M.J."/>
            <person name="Ruiz A."/>
            <person name="Russo S."/>
            <person name="Salzberg S.L."/>
            <person name="Sanchez-Gracia A."/>
            <person name="Saranga D.J."/>
            <person name="Sato H."/>
            <person name="Schaeffer S.W."/>
            <person name="Schatz M.C."/>
            <person name="Schlenke T."/>
            <person name="Schwartz R."/>
            <person name="Segarra C."/>
            <person name="Singh R.S."/>
            <person name="Sirot L."/>
            <person name="Sirota M."/>
            <person name="Sisneros N.B."/>
            <person name="Smith C.D."/>
            <person name="Smith T.F."/>
            <person name="Spieth J."/>
            <person name="Stage D.E."/>
            <person name="Stark A."/>
            <person name="Stephan W."/>
            <person name="Strausberg R.L."/>
            <person name="Strempel S."/>
            <person name="Sturgill D."/>
            <person name="Sutton G."/>
            <person name="Sutton G.G."/>
            <person name="Tao W."/>
            <person name="Teichmann S."/>
            <person name="Tobari Y.N."/>
            <person name="Tomimura Y."/>
            <person name="Tsolas J.M."/>
            <person name="Valente V.L."/>
            <person name="Venter E."/>
            <person name="Venter J.C."/>
            <person name="Vicario S."/>
            <person name="Vieira F.G."/>
            <person name="Vilella A.J."/>
            <person name="Villasante A."/>
            <person name="Walenz B."/>
            <person name="Wang J."/>
            <person name="Wasserman M."/>
            <person name="Watts T."/>
            <person name="Wilson D."/>
            <person name="Wilson R.K."/>
            <person name="Wing R.A."/>
            <person name="Wolfner M.F."/>
            <person name="Wong A."/>
            <person name="Wong G.K."/>
            <person name="Wu C.I."/>
            <person name="Wu G."/>
            <person name="Yamamoto D."/>
            <person name="Yang H.P."/>
            <person name="Yang S.P."/>
            <person name="Yorke J.A."/>
            <person name="Yoshida K."/>
            <person name="Zdobnov E."/>
            <person name="Zhang P."/>
            <person name="Zhang Y."/>
            <person name="Zimin A.V."/>
            <person name="Baldwin J."/>
            <person name="Abdouelleil A."/>
            <person name="Abdulkadir J."/>
            <person name="Abebe A."/>
            <person name="Abera B."/>
            <person name="Abreu J."/>
            <person name="Acer S.C."/>
            <person name="Aftuck L."/>
            <person name="Alexander A."/>
            <person name="An P."/>
            <person name="Anderson E."/>
            <person name="Anderson S."/>
            <person name="Arachi H."/>
            <person name="Azer M."/>
            <person name="Bachantsang P."/>
            <person name="Barry A."/>
            <person name="Bayul T."/>
            <person name="Berlin A."/>
            <person name="Bessette D."/>
            <person name="Bloom T."/>
            <person name="Blye J."/>
            <person name="Boguslavskiy L."/>
            <person name="Bonnet C."/>
            <person name="Boukhgalter B."/>
            <person name="Bourzgui I."/>
            <person name="Brown A."/>
            <person name="Cahill P."/>
            <person name="Channer S."/>
            <person name="Cheshatsang Y."/>
            <person name="Chuda L."/>
            <person name="Citroen M."/>
            <person name="Collymore A."/>
            <person name="Cooke P."/>
            <person name="Costello M."/>
            <person name="D'Aco K."/>
            <person name="Daza R."/>
            <person name="De Haan G."/>
            <person name="DeGray S."/>
            <person name="DeMaso C."/>
            <person name="Dhargay N."/>
            <person name="Dooley K."/>
            <person name="Dooley E."/>
            <person name="Doricent M."/>
            <person name="Dorje P."/>
            <person name="Dorjee K."/>
            <person name="Dupes A."/>
            <person name="Elong R."/>
            <person name="Falk J."/>
            <person name="Farina A."/>
            <person name="Faro S."/>
            <person name="Ferguson D."/>
            <person name="Fisher S."/>
            <person name="Foley C.D."/>
            <person name="Franke A."/>
            <person name="Friedrich D."/>
            <person name="Gadbois L."/>
            <person name="Gearin G."/>
            <person name="Gearin C.R."/>
            <person name="Giannoukos G."/>
            <person name="Goode T."/>
            <person name="Graham J."/>
            <person name="Grandbois E."/>
            <person name="Grewal S."/>
            <person name="Gyaltsen K."/>
            <person name="Hafez N."/>
            <person name="Hagos B."/>
            <person name="Hall J."/>
            <person name="Henson C."/>
            <person name="Hollinger A."/>
            <person name="Honan T."/>
            <person name="Huard M.D."/>
            <person name="Hughes L."/>
            <person name="Hurhula B."/>
            <person name="Husby M.E."/>
            <person name="Kamat A."/>
            <person name="Kanga B."/>
            <person name="Kashin S."/>
            <person name="Khazanovich D."/>
            <person name="Kisner P."/>
            <person name="Lance K."/>
            <person name="Lara M."/>
            <person name="Lee W."/>
            <person name="Lennon N."/>
            <person name="Letendre F."/>
            <person name="LeVine R."/>
            <person name="Lipovsky A."/>
            <person name="Liu X."/>
            <person name="Liu J."/>
            <person name="Liu S."/>
            <person name="Lokyitsang T."/>
            <person name="Lokyitsang Y."/>
            <person name="Lubonja R."/>
            <person name="Lui A."/>
            <person name="MacDonald P."/>
            <person name="Magnisalis V."/>
            <person name="Maru K."/>
            <person name="Matthews C."/>
            <person name="McCusker W."/>
            <person name="McDonough S."/>
            <person name="Mehta T."/>
            <person name="Meldrim J."/>
            <person name="Meneus L."/>
            <person name="Mihai O."/>
            <person name="Mihalev A."/>
            <person name="Mihova T."/>
            <person name="Mittelman R."/>
            <person name="Mlenga V."/>
            <person name="Montmayeur A."/>
            <person name="Mulrain L."/>
            <person name="Navidi A."/>
            <person name="Naylor J."/>
            <person name="Negash T."/>
            <person name="Nguyen T."/>
            <person name="Nguyen N."/>
            <person name="Nicol R."/>
            <person name="Norbu C."/>
            <person name="Norbu N."/>
            <person name="Novod N."/>
            <person name="O'Neill B."/>
            <person name="Osman S."/>
            <person name="Markiewicz E."/>
            <person name="Oyono O.L."/>
            <person name="Patti C."/>
            <person name="Phunkhang P."/>
            <person name="Pierre F."/>
            <person name="Priest M."/>
            <person name="Raghuraman S."/>
            <person name="Rege F."/>
            <person name="Reyes R."/>
            <person name="Rise C."/>
            <person name="Rogov P."/>
            <person name="Ross K."/>
            <person name="Ryan E."/>
            <person name="Settipalli S."/>
            <person name="Shea T."/>
            <person name="Sherpa N."/>
            <person name="Shi L."/>
            <person name="Shih D."/>
            <person name="Sparrow T."/>
            <person name="Spaulding J."/>
            <person name="Stalker J."/>
            <person name="Stange-Thomann N."/>
            <person name="Stavropoulos S."/>
            <person name="Stone C."/>
            <person name="Strader C."/>
            <person name="Tesfaye S."/>
            <person name="Thomson T."/>
            <person name="Thoulutsang Y."/>
            <person name="Thoulutsang D."/>
            <person name="Topham K."/>
            <person name="Topping I."/>
            <person name="Tsamla T."/>
            <person name="Vassiliev H."/>
            <person name="Vo A."/>
            <person name="Wangchuk T."/>
            <person name="Wangdi T."/>
            <person name="Weiand M."/>
            <person name="Wilkinson J."/>
            <person name="Wilson A."/>
            <person name="Yadav S."/>
            <person name="Young G."/>
            <person name="Yu Q."/>
            <person name="Zembek L."/>
            <person name="Zhong D."/>
            <person name="Zimmer A."/>
            <person name="Zwirko Z."/>
            <person name="Jaffe D.B."/>
            <person name="Alvarez P."/>
            <person name="Brockman W."/>
            <person name="Butler J."/>
            <person name="Chin C."/>
            <person name="Gnerre S."/>
            <person name="Grabherr M."/>
            <person name="Kleber M."/>
            <person name="Mauceli E."/>
            <person name="MacCallum I."/>
        </authorList>
    </citation>
    <scope>NUCLEOTIDE SEQUENCE [LARGE SCALE GENOMIC DNA]</scope>
    <source>
        <strain evidence="4">Tucson 14024-0371.13</strain>
    </source>
</reference>
<dbReference type="SUPFAM" id="SSF56436">
    <property type="entry name" value="C-type lectin-like"/>
    <property type="match status" value="1"/>
</dbReference>
<dbReference type="InterPro" id="IPR016186">
    <property type="entry name" value="C-type_lectin-like/link_sf"/>
</dbReference>
<dbReference type="PANTHER" id="PTHR22803">
    <property type="entry name" value="MANNOSE, PHOSPHOLIPASE, LECTIN RECEPTOR RELATED"/>
    <property type="match status" value="1"/>
</dbReference>
<feature type="domain" description="C-type lectin" evidence="2">
    <location>
        <begin position="147"/>
        <end position="262"/>
    </location>
</feature>
<dbReference type="CDD" id="cd00037">
    <property type="entry name" value="CLECT"/>
    <property type="match status" value="1"/>
</dbReference>
<dbReference type="eggNOG" id="KOG4297">
    <property type="taxonomic scope" value="Eukaryota"/>
</dbReference>
<sequence length="265" mass="30934">MFGIYFKYCSSRFWIIWRAQDTRSSVCEVQDPPKQCGEFCLLILKPVLDHIRNHQEEWNKCNTINNKTQAALGTMMDKQAVLEAGQTGIKITQSDSRKIIENIETKIAALEKLISKKLAEIISLQNNMEQHFSQIKNTLLKMNFHRLGSRAFYVEKNMLVDWTTAERKCREMGGQLATIENETELIQIKKELKENTSYWIDLNDIQSEGKFISSVTWNPPTYFKWHNNHPFVHTGNIEDCVFLYNGKMQDFDCNYKGNFICQNVN</sequence>
<dbReference type="FunCoup" id="B3MKD7">
    <property type="interactions" value="2"/>
</dbReference>
<dbReference type="InterPro" id="IPR050111">
    <property type="entry name" value="C-type_lectin/snaclec_domain"/>
</dbReference>
<accession>B3MKD7</accession>
<dbReference type="EMBL" id="CH902620">
    <property type="protein sequence ID" value="EDV32521.2"/>
    <property type="molecule type" value="Genomic_DNA"/>
</dbReference>
<name>B3MKD7_DROAN</name>
<dbReference type="OrthoDB" id="6727623at2759"/>
<evidence type="ECO:0000259" key="2">
    <source>
        <dbReference type="PROSITE" id="PS50041"/>
    </source>
</evidence>
<dbReference type="Pfam" id="PF00059">
    <property type="entry name" value="Lectin_C"/>
    <property type="match status" value="1"/>
</dbReference>
<evidence type="ECO:0000313" key="4">
    <source>
        <dbReference type="Proteomes" id="UP000007801"/>
    </source>
</evidence>
<dbReference type="HOGENOM" id="CLU_049894_13_0_1"/>
<dbReference type="SMART" id="SM00034">
    <property type="entry name" value="CLECT"/>
    <property type="match status" value="1"/>
</dbReference>
<keyword evidence="1" id="KW-0175">Coiled coil</keyword>
<dbReference type="Proteomes" id="UP000007801">
    <property type="component" value="Unassembled WGS sequence"/>
</dbReference>
<keyword evidence="4" id="KW-1185">Reference proteome</keyword>